<dbReference type="AlphaFoldDB" id="X8DDL8"/>
<feature type="compositionally biased region" description="Basic and acidic residues" evidence="1">
    <location>
        <begin position="65"/>
        <end position="80"/>
    </location>
</feature>
<accession>X8DDL8</accession>
<comment type="caution">
    <text evidence="2">The sequence shown here is derived from an EMBL/GenBank/DDBJ whole genome shotgun (WGS) entry which is preliminary data.</text>
</comment>
<proteinExistence type="predicted"/>
<protein>
    <submittedName>
        <fullName evidence="2">Cytochrome P450 superfamily protein</fullName>
    </submittedName>
</protein>
<reference evidence="2" key="1">
    <citation type="submission" date="2014-01" db="EMBL/GenBank/DDBJ databases">
        <authorList>
            <person name="Brown-Elliot B."/>
            <person name="Wallace R."/>
            <person name="Lenaerts A."/>
            <person name="Ordway D."/>
            <person name="DeGroote M.A."/>
            <person name="Parker T."/>
            <person name="Sizemore C."/>
            <person name="Tallon L.J."/>
            <person name="Sadzewicz L.K."/>
            <person name="Sengamalay N."/>
            <person name="Fraser C.M."/>
            <person name="Hine E."/>
            <person name="Shefchek K.A."/>
            <person name="Das S.P."/>
            <person name="Tettelin H."/>
        </authorList>
    </citation>
    <scope>NUCLEOTIDE SEQUENCE [LARGE SCALE GENOMIC DNA]</scope>
    <source>
        <strain evidence="2">4042</strain>
    </source>
</reference>
<evidence type="ECO:0000313" key="2">
    <source>
        <dbReference type="EMBL" id="EUA65600.1"/>
    </source>
</evidence>
<name>X8DDL8_MYCXE</name>
<evidence type="ECO:0000256" key="1">
    <source>
        <dbReference type="SAM" id="MobiDB-lite"/>
    </source>
</evidence>
<organism evidence="2">
    <name type="scientific">Mycobacterium xenopi 4042</name>
    <dbReference type="NCBI Taxonomy" id="1299334"/>
    <lineage>
        <taxon>Bacteria</taxon>
        <taxon>Bacillati</taxon>
        <taxon>Actinomycetota</taxon>
        <taxon>Actinomycetes</taxon>
        <taxon>Mycobacteriales</taxon>
        <taxon>Mycobacteriaceae</taxon>
        <taxon>Mycobacterium</taxon>
    </lineage>
</organism>
<sequence>MRSARARTAASGRIWPAWSFGWLCTSSTAASPITRSRRDRAQIHPRTAIGGGAAADLPRRHTMKRAGDDAERSDEEERRQWCAPATMQSEAMRRSGGNGESDRRSGSLYRTWTLLQLGA</sequence>
<feature type="region of interest" description="Disordered" evidence="1">
    <location>
        <begin position="31"/>
        <end position="105"/>
    </location>
</feature>
<dbReference type="EMBL" id="JAOB01000026">
    <property type="protein sequence ID" value="EUA65600.1"/>
    <property type="molecule type" value="Genomic_DNA"/>
</dbReference>
<dbReference type="PATRIC" id="fig|1299334.3.peg.2259"/>
<gene>
    <name evidence="2" type="ORF">I553_8098</name>
</gene>